<dbReference type="KEGG" id="epa:110244545"/>
<dbReference type="Proteomes" id="UP000887567">
    <property type="component" value="Unplaced"/>
</dbReference>
<dbReference type="Gene3D" id="3.30.420.10">
    <property type="entry name" value="Ribonuclease H-like superfamily/Ribonuclease H"/>
    <property type="match status" value="1"/>
</dbReference>
<dbReference type="EnsemblMetazoa" id="XM_021050750.1">
    <property type="protein sequence ID" value="XP_020906409.1"/>
    <property type="gene ID" value="LOC110244545"/>
</dbReference>
<dbReference type="FunFam" id="3.30.420.10:FF:000063">
    <property type="entry name" value="Retrovirus-related Pol polyprotein from transposon 297-like Protein"/>
    <property type="match status" value="1"/>
</dbReference>
<dbReference type="SUPFAM" id="SSF53098">
    <property type="entry name" value="Ribonuclease H-like"/>
    <property type="match status" value="1"/>
</dbReference>
<dbReference type="Pfam" id="PF00665">
    <property type="entry name" value="rve"/>
    <property type="match status" value="1"/>
</dbReference>
<dbReference type="Pfam" id="PF17921">
    <property type="entry name" value="Integrase_H2C2"/>
    <property type="match status" value="1"/>
</dbReference>
<dbReference type="InterPro" id="IPR012337">
    <property type="entry name" value="RNaseH-like_sf"/>
</dbReference>
<dbReference type="GO" id="GO:0015074">
    <property type="term" value="P:DNA integration"/>
    <property type="evidence" value="ECO:0007669"/>
    <property type="project" value="InterPro"/>
</dbReference>
<dbReference type="InterPro" id="IPR001584">
    <property type="entry name" value="Integrase_cat-core"/>
</dbReference>
<dbReference type="FunFam" id="1.10.340.70:FF:000003">
    <property type="entry name" value="Protein CBG25708"/>
    <property type="match status" value="1"/>
</dbReference>
<dbReference type="AlphaFoldDB" id="A0A913XKT4"/>
<accession>A0A913XKT4</accession>
<dbReference type="GO" id="GO:0003676">
    <property type="term" value="F:nucleic acid binding"/>
    <property type="evidence" value="ECO:0007669"/>
    <property type="project" value="InterPro"/>
</dbReference>
<feature type="region of interest" description="Disordered" evidence="1">
    <location>
        <begin position="388"/>
        <end position="444"/>
    </location>
</feature>
<feature type="domain" description="Integrase catalytic" evidence="2">
    <location>
        <begin position="155"/>
        <end position="267"/>
    </location>
</feature>
<dbReference type="RefSeq" id="XP_020906409.1">
    <property type="nucleotide sequence ID" value="XM_021050750.1"/>
</dbReference>
<dbReference type="Gene3D" id="1.10.340.70">
    <property type="match status" value="1"/>
</dbReference>
<evidence type="ECO:0000313" key="4">
    <source>
        <dbReference type="Proteomes" id="UP000887567"/>
    </source>
</evidence>
<dbReference type="InterPro" id="IPR050951">
    <property type="entry name" value="Retrovirus_Pol_polyprotein"/>
</dbReference>
<dbReference type="PANTHER" id="PTHR37984">
    <property type="entry name" value="PROTEIN CBG26694"/>
    <property type="match status" value="1"/>
</dbReference>
<dbReference type="InterPro" id="IPR036397">
    <property type="entry name" value="RNaseH_sf"/>
</dbReference>
<evidence type="ECO:0000256" key="1">
    <source>
        <dbReference type="SAM" id="MobiDB-lite"/>
    </source>
</evidence>
<keyword evidence="4" id="KW-1185">Reference proteome</keyword>
<dbReference type="PROSITE" id="PS50994">
    <property type="entry name" value="INTEGRASE"/>
    <property type="match status" value="1"/>
</dbReference>
<proteinExistence type="predicted"/>
<sequence length="444" mass="50611">MLSRSPLPGPEIPNLDVSIGSLAHMTTSRLEKVKAATLLDPLLQKLTRQVMIGWPEHRQNCESSLHQFWNFRDEISIIDGILMKGDRIIIPETCQEEILRQIHTGHQGIEKCRLRARRAVYWCKIDKDIEDIVKRCPTCQHHQVSNSKETIIQQEALRPWEVVSTDLFYWNNANYLLTIDNFSSYFVLRKLSSTRSSDVINKLKVIFSEFGIPRKVISDNGPQYSSQEFANFSTEYGFEHSTSSPHYHQANGKVERFVATVKNTLQKCNETKEDPAMALLAVRNTPIASNLPSPVQLMFQRKIDDGLLLKSSTHDNSSEVLTQHRQRHIQQYNSKAHDKPDLEIGQSVRIQNPTTKLWDPAIVTQKLLEPRSYEVEASNGATYRRNRRHINTTGEVFTKKEPPTDDTQEPTPDAKPIVSAQDVPPGATITRSGRISKPPKKLDC</sequence>
<name>A0A913XKT4_EXADI</name>
<dbReference type="InterPro" id="IPR041588">
    <property type="entry name" value="Integrase_H2C2"/>
</dbReference>
<reference evidence="3" key="1">
    <citation type="submission" date="2022-11" db="UniProtKB">
        <authorList>
            <consortium name="EnsemblMetazoa"/>
        </authorList>
    </citation>
    <scope>IDENTIFICATION</scope>
</reference>
<evidence type="ECO:0000259" key="2">
    <source>
        <dbReference type="PROSITE" id="PS50994"/>
    </source>
</evidence>
<dbReference type="OMA" id="NTVHEAH"/>
<dbReference type="OrthoDB" id="5966756at2759"/>
<organism evidence="3 4">
    <name type="scientific">Exaiptasia diaphana</name>
    <name type="common">Tropical sea anemone</name>
    <name type="synonym">Aiptasia pulchella</name>
    <dbReference type="NCBI Taxonomy" id="2652724"/>
    <lineage>
        <taxon>Eukaryota</taxon>
        <taxon>Metazoa</taxon>
        <taxon>Cnidaria</taxon>
        <taxon>Anthozoa</taxon>
        <taxon>Hexacorallia</taxon>
        <taxon>Actiniaria</taxon>
        <taxon>Aiptasiidae</taxon>
        <taxon>Exaiptasia</taxon>
    </lineage>
</organism>
<protein>
    <recommendedName>
        <fullName evidence="2">Integrase catalytic domain-containing protein</fullName>
    </recommendedName>
</protein>
<dbReference type="PANTHER" id="PTHR37984:SF7">
    <property type="entry name" value="INTEGRASE CATALYTIC DOMAIN-CONTAINING PROTEIN"/>
    <property type="match status" value="1"/>
</dbReference>
<dbReference type="GeneID" id="110244545"/>
<evidence type="ECO:0000313" key="3">
    <source>
        <dbReference type="EnsemblMetazoa" id="XP_020906409.1"/>
    </source>
</evidence>